<dbReference type="EMBL" id="FTOE01000004">
    <property type="protein sequence ID" value="SIS74998.1"/>
    <property type="molecule type" value="Genomic_DNA"/>
</dbReference>
<keyword evidence="2" id="KW-1185">Reference proteome</keyword>
<accession>A0A1N7LMC4</accession>
<dbReference type="Gene3D" id="3.50.50.60">
    <property type="entry name" value="FAD/NAD(P)-binding domain"/>
    <property type="match status" value="1"/>
</dbReference>
<evidence type="ECO:0000313" key="2">
    <source>
        <dbReference type="Proteomes" id="UP000185999"/>
    </source>
</evidence>
<evidence type="ECO:0008006" key="3">
    <source>
        <dbReference type="Google" id="ProtNLM"/>
    </source>
</evidence>
<name>A0A1N7LMC4_9GAMM</name>
<gene>
    <name evidence="1" type="ORF">SAMN05421760_104158</name>
</gene>
<sequence>MTSAETTSIVILGAGPAGGAVALGLKKLGYTNIIFVQ</sequence>
<protein>
    <recommendedName>
        <fullName evidence="3">FAD-binding domain-containing protein</fullName>
    </recommendedName>
</protein>
<organism evidence="1 2">
    <name type="scientific">Neptunomonas antarctica</name>
    <dbReference type="NCBI Taxonomy" id="619304"/>
    <lineage>
        <taxon>Bacteria</taxon>
        <taxon>Pseudomonadati</taxon>
        <taxon>Pseudomonadota</taxon>
        <taxon>Gammaproteobacteria</taxon>
        <taxon>Oceanospirillales</taxon>
        <taxon>Oceanospirillaceae</taxon>
        <taxon>Neptunomonas</taxon>
    </lineage>
</organism>
<dbReference type="Proteomes" id="UP000185999">
    <property type="component" value="Unassembled WGS sequence"/>
</dbReference>
<reference evidence="2" key="1">
    <citation type="submission" date="2017-01" db="EMBL/GenBank/DDBJ databases">
        <authorList>
            <person name="Varghese N."/>
            <person name="Submissions S."/>
        </authorList>
    </citation>
    <scope>NUCLEOTIDE SEQUENCE [LARGE SCALE GENOMIC DNA]</scope>
    <source>
        <strain evidence="2">DSM 22306</strain>
    </source>
</reference>
<dbReference type="AlphaFoldDB" id="A0A1N7LMC4"/>
<proteinExistence type="predicted"/>
<dbReference type="STRING" id="619304.SAMN05421760_104158"/>
<dbReference type="InterPro" id="IPR036188">
    <property type="entry name" value="FAD/NAD-bd_sf"/>
</dbReference>
<evidence type="ECO:0000313" key="1">
    <source>
        <dbReference type="EMBL" id="SIS74998.1"/>
    </source>
</evidence>